<reference evidence="2 3" key="1">
    <citation type="submission" date="2021-05" db="EMBL/GenBank/DDBJ databases">
        <title>A novel Methanospirillum isolate from a pyrite-forming mixed culture.</title>
        <authorList>
            <person name="Bunk B."/>
            <person name="Sproer C."/>
            <person name="Spring S."/>
            <person name="Pester M."/>
        </authorList>
    </citation>
    <scope>NUCLEOTIDE SEQUENCE [LARGE SCALE GENOMIC DNA]</scope>
    <source>
        <strain evidence="2 3">J.3.6.1-F.2.7.3</strain>
    </source>
</reference>
<dbReference type="RefSeq" id="WP_214421085.1">
    <property type="nucleotide sequence ID" value="NZ_CP075546.1"/>
</dbReference>
<dbReference type="Proteomes" id="UP000680656">
    <property type="component" value="Chromosome"/>
</dbReference>
<feature type="transmembrane region" description="Helical" evidence="1">
    <location>
        <begin position="20"/>
        <end position="51"/>
    </location>
</feature>
<keyword evidence="1" id="KW-0812">Transmembrane</keyword>
<keyword evidence="1" id="KW-1133">Transmembrane helix</keyword>
<name>A0A8E7EKL2_9EURY</name>
<accession>A0A8E7EKL2</accession>
<sequence>MKQLFAYEEKAGRIELFIRIIYSFIIGIVLMVYGFVAGICMLIQFIVVLILGRRSQGLSDFIQGYLEYYVHILSYTSFMTDERPGILPTSVIIYEEEKL</sequence>
<keyword evidence="3" id="KW-1185">Reference proteome</keyword>
<dbReference type="GeneID" id="65568174"/>
<dbReference type="AlphaFoldDB" id="A0A8E7EKL2"/>
<dbReference type="EMBL" id="CP075546">
    <property type="protein sequence ID" value="QVV90314.1"/>
    <property type="molecule type" value="Genomic_DNA"/>
</dbReference>
<organism evidence="2 3">
    <name type="scientific">Methanospirillum purgamenti</name>
    <dbReference type="NCBI Taxonomy" id="2834276"/>
    <lineage>
        <taxon>Archaea</taxon>
        <taxon>Methanobacteriati</taxon>
        <taxon>Methanobacteriota</taxon>
        <taxon>Stenosarchaea group</taxon>
        <taxon>Methanomicrobia</taxon>
        <taxon>Methanomicrobiales</taxon>
        <taxon>Methanospirillaceae</taxon>
        <taxon>Methanospirillum</taxon>
    </lineage>
</organism>
<dbReference type="KEGG" id="mrtj:KHC33_07490"/>
<protein>
    <submittedName>
        <fullName evidence="2">DUF4389 domain-containing protein</fullName>
    </submittedName>
</protein>
<evidence type="ECO:0000313" key="3">
    <source>
        <dbReference type="Proteomes" id="UP000680656"/>
    </source>
</evidence>
<evidence type="ECO:0000256" key="1">
    <source>
        <dbReference type="SAM" id="Phobius"/>
    </source>
</evidence>
<gene>
    <name evidence="2" type="ORF">KHC33_07490</name>
</gene>
<evidence type="ECO:0000313" key="2">
    <source>
        <dbReference type="EMBL" id="QVV90314.1"/>
    </source>
</evidence>
<dbReference type="InterPro" id="IPR025498">
    <property type="entry name" value="DUF4389"/>
</dbReference>
<dbReference type="Pfam" id="PF14333">
    <property type="entry name" value="DUF4389"/>
    <property type="match status" value="1"/>
</dbReference>
<proteinExistence type="predicted"/>
<keyword evidence="1" id="KW-0472">Membrane</keyword>